<keyword evidence="1" id="KW-0812">Transmembrane</keyword>
<keyword evidence="1" id="KW-1133">Transmembrane helix</keyword>
<name>A0ABP3J4H9_9BACI</name>
<evidence type="ECO:0000256" key="1">
    <source>
        <dbReference type="SAM" id="Phobius"/>
    </source>
</evidence>
<sequence>MVSSFNPIGIIMILAIITVVITLIIFVIRKGTQPNKKLKHENEKLKRELNNYKKR</sequence>
<feature type="transmembrane region" description="Helical" evidence="1">
    <location>
        <begin position="6"/>
        <end position="28"/>
    </location>
</feature>
<keyword evidence="1" id="KW-0472">Membrane</keyword>
<comment type="caution">
    <text evidence="2">The sequence shown here is derived from an EMBL/GenBank/DDBJ whole genome shotgun (WGS) entry which is preliminary data.</text>
</comment>
<reference evidence="3" key="1">
    <citation type="journal article" date="2019" name="Int. J. Syst. Evol. Microbiol.">
        <title>The Global Catalogue of Microorganisms (GCM) 10K type strain sequencing project: providing services to taxonomists for standard genome sequencing and annotation.</title>
        <authorList>
            <consortium name="The Broad Institute Genomics Platform"/>
            <consortium name="The Broad Institute Genome Sequencing Center for Infectious Disease"/>
            <person name="Wu L."/>
            <person name="Ma J."/>
        </authorList>
    </citation>
    <scope>NUCLEOTIDE SEQUENCE [LARGE SCALE GENOMIC DNA]</scope>
    <source>
        <strain evidence="3">JCM 12149</strain>
    </source>
</reference>
<dbReference type="EMBL" id="BAAADM010000048">
    <property type="protein sequence ID" value="GAA0441641.1"/>
    <property type="molecule type" value="Genomic_DNA"/>
</dbReference>
<dbReference type="Proteomes" id="UP001501459">
    <property type="component" value="Unassembled WGS sequence"/>
</dbReference>
<organism evidence="2 3">
    <name type="scientific">Lentibacillus halophilus</name>
    <dbReference type="NCBI Taxonomy" id="295065"/>
    <lineage>
        <taxon>Bacteria</taxon>
        <taxon>Bacillati</taxon>
        <taxon>Bacillota</taxon>
        <taxon>Bacilli</taxon>
        <taxon>Bacillales</taxon>
        <taxon>Bacillaceae</taxon>
        <taxon>Lentibacillus</taxon>
    </lineage>
</organism>
<evidence type="ECO:0000313" key="3">
    <source>
        <dbReference type="Proteomes" id="UP001501459"/>
    </source>
</evidence>
<proteinExistence type="predicted"/>
<evidence type="ECO:0008006" key="4">
    <source>
        <dbReference type="Google" id="ProtNLM"/>
    </source>
</evidence>
<protein>
    <recommendedName>
        <fullName evidence="4">DUF4083 domain-containing protein</fullName>
    </recommendedName>
</protein>
<evidence type="ECO:0000313" key="2">
    <source>
        <dbReference type="EMBL" id="GAA0441641.1"/>
    </source>
</evidence>
<gene>
    <name evidence="2" type="ORF">GCM10008983_18490</name>
</gene>
<keyword evidence="3" id="KW-1185">Reference proteome</keyword>
<accession>A0ABP3J4H9</accession>